<sequence>MLKRISTCVFRAYDWCYLRYYQLNRENARAGNLILFHPIRHAENAITLSDGTRVKSGDLIVVIHINQLRAREMQKLDGHTALAGVKLRDDFRNSLRALTVKIRENPLYRDVCAIMGNTVHGPAARRFGFDARPDIDKKTIKHQLGLANARTLIASTRKAHNGATGVVDLKNRTLWTIWMSKKTLMSRYSPPTA</sequence>
<proteinExistence type="predicted"/>
<reference evidence="2 3" key="1">
    <citation type="journal article" date="2015" name="Nature">
        <title>rRNA introns, odd ribosomes, and small enigmatic genomes across a large radiation of phyla.</title>
        <authorList>
            <person name="Brown C.T."/>
            <person name="Hug L.A."/>
            <person name="Thomas B.C."/>
            <person name="Sharon I."/>
            <person name="Castelle C.J."/>
            <person name="Singh A."/>
            <person name="Wilkins M.J."/>
            <person name="Williams K.H."/>
            <person name="Banfield J.F."/>
        </authorList>
    </citation>
    <scope>NUCLEOTIDE SEQUENCE [LARGE SCALE GENOMIC DNA]</scope>
</reference>
<protein>
    <recommendedName>
        <fullName evidence="1">YkoP-like domain-containing protein</fullName>
    </recommendedName>
</protein>
<dbReference type="InterPro" id="IPR054467">
    <property type="entry name" value="YkoP-like_dom"/>
</dbReference>
<accession>A0A0G1ZPL9</accession>
<evidence type="ECO:0000313" key="3">
    <source>
        <dbReference type="Proteomes" id="UP000034201"/>
    </source>
</evidence>
<evidence type="ECO:0000313" key="2">
    <source>
        <dbReference type="EMBL" id="KKW21399.1"/>
    </source>
</evidence>
<dbReference type="EMBL" id="LCQQ01000007">
    <property type="protein sequence ID" value="KKW21399.1"/>
    <property type="molecule type" value="Genomic_DNA"/>
</dbReference>
<feature type="domain" description="YkoP-like" evidence="1">
    <location>
        <begin position="3"/>
        <end position="188"/>
    </location>
</feature>
<organism evidence="2 3">
    <name type="scientific">Candidatus Adlerbacteria bacterium GW2011_GWC1_50_9</name>
    <dbReference type="NCBI Taxonomy" id="1618608"/>
    <lineage>
        <taxon>Bacteria</taxon>
        <taxon>Candidatus Adleribacteriota</taxon>
    </lineage>
</organism>
<dbReference type="AlphaFoldDB" id="A0A0G1ZPL9"/>
<dbReference type="Proteomes" id="UP000034201">
    <property type="component" value="Unassembled WGS sequence"/>
</dbReference>
<name>A0A0G1ZPL9_9BACT</name>
<comment type="caution">
    <text evidence="2">The sequence shown here is derived from an EMBL/GenBank/DDBJ whole genome shotgun (WGS) entry which is preliminary data.</text>
</comment>
<evidence type="ECO:0000259" key="1">
    <source>
        <dbReference type="Pfam" id="PF22790"/>
    </source>
</evidence>
<gene>
    <name evidence="2" type="ORF">UY61_C0007G0008</name>
</gene>
<dbReference type="Pfam" id="PF22790">
    <property type="entry name" value="YkoP"/>
    <property type="match status" value="1"/>
</dbReference>